<evidence type="ECO:0000313" key="1">
    <source>
        <dbReference type="EMBL" id="KAI8547697.1"/>
    </source>
</evidence>
<evidence type="ECO:0000313" key="2">
    <source>
        <dbReference type="Proteomes" id="UP001062846"/>
    </source>
</evidence>
<organism evidence="1 2">
    <name type="scientific">Rhododendron molle</name>
    <name type="common">Chinese azalea</name>
    <name type="synonym">Azalea mollis</name>
    <dbReference type="NCBI Taxonomy" id="49168"/>
    <lineage>
        <taxon>Eukaryota</taxon>
        <taxon>Viridiplantae</taxon>
        <taxon>Streptophyta</taxon>
        <taxon>Embryophyta</taxon>
        <taxon>Tracheophyta</taxon>
        <taxon>Spermatophyta</taxon>
        <taxon>Magnoliopsida</taxon>
        <taxon>eudicotyledons</taxon>
        <taxon>Gunneridae</taxon>
        <taxon>Pentapetalae</taxon>
        <taxon>asterids</taxon>
        <taxon>Ericales</taxon>
        <taxon>Ericaceae</taxon>
        <taxon>Ericoideae</taxon>
        <taxon>Rhodoreae</taxon>
        <taxon>Rhododendron</taxon>
    </lineage>
</organism>
<reference evidence="1" key="1">
    <citation type="submission" date="2022-02" db="EMBL/GenBank/DDBJ databases">
        <title>Plant Genome Project.</title>
        <authorList>
            <person name="Zhang R.-G."/>
        </authorList>
    </citation>
    <scope>NUCLEOTIDE SEQUENCE</scope>
    <source>
        <strain evidence="1">AT1</strain>
    </source>
</reference>
<accession>A0ACC0N4Q2</accession>
<sequence>MASNSGKPKPPFLWKFPPNHDDDDESQDPSCCHLLPLTQISTNIPPILTNPSCSQSSKKSLDSTIHGSSTTPKVKASVSGKENPGFNSKTHFTPLLVAKPSIIYSPEDFARASNDEDYGFAAAYADCGLDSIESTVEDIVSPPDTTTSKCFSEGKGLDQRGVCYPSNSLESRLLKSIVRDSFSNDEETGEESEEEHCTQLDVLLKLCSEEADDDRSNRSDDFSAARVRQHCSVGDSLVHCPLCGADISCLSDELRQVHTNDCLDKEEAPDVVCANNDVQPHCHVQVVDKSPIKACWQNTDVHPVQDWLRSLGLARYEEIFIQEEIDWDTLQWLTEEDLFSMGVTALGPRKKIVHALSELRKRSTNTAEIRTDASRDAIDETSRPAVNKLITDFFPGSVGHRRKDCTSSSERREVERSHSNAGRKQKVVRKNVMHKKLRDIPQWCQVPGTPFRVDAFKYLRRDCSHWFLTHFHIDHYQGLSRSFSHGKIYCSLITARLVNMKIGIPWDKLEVLPINQKISISGIDVTCFDANHCPGSILILFESANGKAVLHTGDFRFCEEMTKISVLQTSCVQTLILDTTYCDPQLTETSGFIVNMFSTEAWVLAFWVGYQIKYDFPKQEDVIQFVIEAIQAEAFNPKTLFLIGSYTVGKERLFLEVARVLRKKVYVPAAKLRLLECLGLSVEDMRWFTLNGEESHIHVVPMWTLASFKRLKCISSQYAHRFSLIVAFSPTGWTFGKGKKKSSGRRWQQGTIVRYEVPYSEHCSFTELKEFVKFISPENIVPSVNNDGPESANAMVSLLLS</sequence>
<proteinExistence type="predicted"/>
<protein>
    <submittedName>
        <fullName evidence="1">Uncharacterized protein</fullName>
    </submittedName>
</protein>
<dbReference type="EMBL" id="CM046394">
    <property type="protein sequence ID" value="KAI8547697.1"/>
    <property type="molecule type" value="Genomic_DNA"/>
</dbReference>
<dbReference type="Proteomes" id="UP001062846">
    <property type="component" value="Chromosome 7"/>
</dbReference>
<name>A0ACC0N4Q2_RHOML</name>
<keyword evidence="2" id="KW-1185">Reference proteome</keyword>
<gene>
    <name evidence="1" type="ORF">RHMOL_Rhmol07G0216400</name>
</gene>
<comment type="caution">
    <text evidence="1">The sequence shown here is derived from an EMBL/GenBank/DDBJ whole genome shotgun (WGS) entry which is preliminary data.</text>
</comment>